<accession>A0ABY2IZZ2</accession>
<evidence type="ECO:0000313" key="3">
    <source>
        <dbReference type="Proteomes" id="UP000298355"/>
    </source>
</evidence>
<dbReference type="SMART" id="SM00267">
    <property type="entry name" value="GGDEF"/>
    <property type="match status" value="1"/>
</dbReference>
<dbReference type="PANTHER" id="PTHR45138">
    <property type="entry name" value="REGULATORY COMPONENTS OF SENSORY TRANSDUCTION SYSTEM"/>
    <property type="match status" value="1"/>
</dbReference>
<dbReference type="PROSITE" id="PS50887">
    <property type="entry name" value="GGDEF"/>
    <property type="match status" value="1"/>
</dbReference>
<keyword evidence="3" id="KW-1185">Reference proteome</keyword>
<name>A0ABY2IZZ2_9MICO</name>
<dbReference type="SUPFAM" id="SSF55073">
    <property type="entry name" value="Nucleotide cyclase"/>
    <property type="match status" value="1"/>
</dbReference>
<proteinExistence type="predicted"/>
<sequence>MGTQSDPTNVRLARIERQFWIDRNVALEDAETWLAELGEGDHGATARRLQVVVAAVRIRRGDPSQSAVDVQEILSWAEQHVELALQSRCHDVLGSIFEMVGDRALALEHAVAANDLLEDSEVPLMRAAARKCLADALGSAGSLDEARRRYDDALRLVIDDPETIIRYNILNNLAYTEYLAHNQAEALAAVEQLIGLSEVGDRQIGMYALDTVARVYLTAGRLDEAEQKLLPAMDPAVGDRHPDGSTAALVTLAEIYRMQGKLAQAQTVIDRCRDLSQRNGLIRWSTAAAREQAEIHAANGDFRAAFEAYREFHEQSEALGASENESRGRILEAVFQTAEARRESERYRELAERDPLTGLHNRRFVDEHLGVALLRMREGGPTLAIAMVDLDHFKRINDTLSHEVGDSVLREVGSILIAAAASVVDGIAARLGGEEFLLVLPGVEAAEAQMRFEAVCRSIADYDWSRITGTLPVTASIGVALAPADGQQSSDLLRAADVRLYVAKRDGRNRVVHVAVISTTAPEPQPDLLAVR</sequence>
<dbReference type="PANTHER" id="PTHR45138:SF9">
    <property type="entry name" value="DIGUANYLATE CYCLASE DGCM-RELATED"/>
    <property type="match status" value="1"/>
</dbReference>
<dbReference type="InterPro" id="IPR019734">
    <property type="entry name" value="TPR_rpt"/>
</dbReference>
<dbReference type="InterPro" id="IPR043128">
    <property type="entry name" value="Rev_trsase/Diguanyl_cyclase"/>
</dbReference>
<organism evidence="2 3">
    <name type="scientific">Cryobacterium breve</name>
    <dbReference type="NCBI Taxonomy" id="1259258"/>
    <lineage>
        <taxon>Bacteria</taxon>
        <taxon>Bacillati</taxon>
        <taxon>Actinomycetota</taxon>
        <taxon>Actinomycetes</taxon>
        <taxon>Micrococcales</taxon>
        <taxon>Microbacteriaceae</taxon>
        <taxon>Cryobacterium</taxon>
    </lineage>
</organism>
<dbReference type="InterPro" id="IPR029787">
    <property type="entry name" value="Nucleotide_cyclase"/>
</dbReference>
<gene>
    <name evidence="2" type="ORF">E3O65_07950</name>
</gene>
<dbReference type="SUPFAM" id="SSF48452">
    <property type="entry name" value="TPR-like"/>
    <property type="match status" value="2"/>
</dbReference>
<dbReference type="Pfam" id="PF00990">
    <property type="entry name" value="GGDEF"/>
    <property type="match status" value="1"/>
</dbReference>
<dbReference type="CDD" id="cd01949">
    <property type="entry name" value="GGDEF"/>
    <property type="match status" value="1"/>
</dbReference>
<dbReference type="RefSeq" id="WP_134363213.1">
    <property type="nucleotide sequence ID" value="NZ_SOGJ01000021.1"/>
</dbReference>
<protein>
    <submittedName>
        <fullName evidence="2">Diguanylate cyclase</fullName>
    </submittedName>
</protein>
<comment type="caution">
    <text evidence="2">The sequence shown here is derived from an EMBL/GenBank/DDBJ whole genome shotgun (WGS) entry which is preliminary data.</text>
</comment>
<dbReference type="NCBIfam" id="TIGR00254">
    <property type="entry name" value="GGDEF"/>
    <property type="match status" value="1"/>
</dbReference>
<dbReference type="Gene3D" id="1.25.40.10">
    <property type="entry name" value="Tetratricopeptide repeat domain"/>
    <property type="match status" value="2"/>
</dbReference>
<dbReference type="Proteomes" id="UP000298355">
    <property type="component" value="Unassembled WGS sequence"/>
</dbReference>
<dbReference type="EMBL" id="SOGJ01000021">
    <property type="protein sequence ID" value="TFC98275.1"/>
    <property type="molecule type" value="Genomic_DNA"/>
</dbReference>
<dbReference type="InterPro" id="IPR011990">
    <property type="entry name" value="TPR-like_helical_dom_sf"/>
</dbReference>
<dbReference type="InterPro" id="IPR050469">
    <property type="entry name" value="Diguanylate_Cyclase"/>
</dbReference>
<dbReference type="Gene3D" id="3.30.70.270">
    <property type="match status" value="1"/>
</dbReference>
<feature type="domain" description="GGDEF" evidence="1">
    <location>
        <begin position="381"/>
        <end position="516"/>
    </location>
</feature>
<evidence type="ECO:0000259" key="1">
    <source>
        <dbReference type="PROSITE" id="PS50887"/>
    </source>
</evidence>
<dbReference type="SMART" id="SM00028">
    <property type="entry name" value="TPR"/>
    <property type="match status" value="4"/>
</dbReference>
<evidence type="ECO:0000313" key="2">
    <source>
        <dbReference type="EMBL" id="TFC98275.1"/>
    </source>
</evidence>
<dbReference type="InterPro" id="IPR000160">
    <property type="entry name" value="GGDEF_dom"/>
</dbReference>
<reference evidence="2 3" key="1">
    <citation type="submission" date="2019-03" db="EMBL/GenBank/DDBJ databases">
        <title>Genomics of glacier-inhabiting Cryobacterium strains.</title>
        <authorList>
            <person name="Liu Q."/>
            <person name="Xin Y.-H."/>
        </authorList>
    </citation>
    <scope>NUCLEOTIDE SEQUENCE [LARGE SCALE GENOMIC DNA]</scope>
    <source>
        <strain evidence="2 3">TMT4-23</strain>
    </source>
</reference>